<gene>
    <name evidence="1" type="ORF">RM549_15720</name>
</gene>
<proteinExistence type="predicted"/>
<comment type="caution">
    <text evidence="1">The sequence shown here is derived from an EMBL/GenBank/DDBJ whole genome shotgun (WGS) entry which is preliminary data.</text>
</comment>
<dbReference type="Proteomes" id="UP001261624">
    <property type="component" value="Unassembled WGS sequence"/>
</dbReference>
<protein>
    <submittedName>
        <fullName evidence="1">Uncharacterized protein</fullName>
    </submittedName>
</protein>
<evidence type="ECO:0000313" key="1">
    <source>
        <dbReference type="EMBL" id="MDT0691244.1"/>
    </source>
</evidence>
<name>A0ABU3E6H2_9FLAO</name>
<keyword evidence="2" id="KW-1185">Reference proteome</keyword>
<dbReference type="EMBL" id="JAVRHM010000021">
    <property type="protein sequence ID" value="MDT0691244.1"/>
    <property type="molecule type" value="Genomic_DNA"/>
</dbReference>
<reference evidence="1 2" key="1">
    <citation type="submission" date="2023-09" db="EMBL/GenBank/DDBJ databases">
        <authorList>
            <person name="Rey-Velasco X."/>
        </authorList>
    </citation>
    <scope>NUCLEOTIDE SEQUENCE [LARGE SCALE GENOMIC DNA]</scope>
    <source>
        <strain evidence="1 2">F188</strain>
    </source>
</reference>
<dbReference type="RefSeq" id="WP_311686554.1">
    <property type="nucleotide sequence ID" value="NZ_JAVRHM010000021.1"/>
</dbReference>
<sequence length="94" mass="10483">MKLKKVFLLICILTTISCESDKFTTANGEVLPISSLVGMDVFDIAYEYSEVSPETLNGTNNQRWVVYYEDIDVTLVTNKTTNIVQSASKGKNPK</sequence>
<accession>A0ABU3E6H2</accession>
<organism evidence="1 2">
    <name type="scientific">Autumnicola patrickiae</name>
    <dbReference type="NCBI Taxonomy" id="3075591"/>
    <lineage>
        <taxon>Bacteria</taxon>
        <taxon>Pseudomonadati</taxon>
        <taxon>Bacteroidota</taxon>
        <taxon>Flavobacteriia</taxon>
        <taxon>Flavobacteriales</taxon>
        <taxon>Flavobacteriaceae</taxon>
        <taxon>Autumnicola</taxon>
    </lineage>
</organism>
<evidence type="ECO:0000313" key="2">
    <source>
        <dbReference type="Proteomes" id="UP001261624"/>
    </source>
</evidence>
<dbReference type="PROSITE" id="PS51257">
    <property type="entry name" value="PROKAR_LIPOPROTEIN"/>
    <property type="match status" value="1"/>
</dbReference>